<keyword evidence="6" id="KW-0699">rRNA-binding</keyword>
<evidence type="ECO:0000256" key="3">
    <source>
        <dbReference type="ARBA" id="ARBA00022980"/>
    </source>
</evidence>
<dbReference type="PANTHER" id="PTHR10746:SF6">
    <property type="entry name" value="LARGE RIBOSOMAL SUBUNIT PROTEIN UL4M"/>
    <property type="match status" value="1"/>
</dbReference>
<proteinExistence type="inferred from homology"/>
<reference evidence="8 9" key="1">
    <citation type="submission" date="2023-08" db="EMBL/GenBank/DDBJ databases">
        <title>Genome sequence of Thermaerobacter compostii strain Ins1, a spore-forming filamentous bacterium isolated from a deep geothermal reservoir.</title>
        <authorList>
            <person name="Bregnard D."/>
            <person name="Gonzalez D."/>
            <person name="Junier P."/>
        </authorList>
    </citation>
    <scope>NUCLEOTIDE SEQUENCE [LARGE SCALE GENOMIC DNA]</scope>
    <source>
        <strain evidence="8 9">Ins1</strain>
    </source>
</reference>
<evidence type="ECO:0000256" key="7">
    <source>
        <dbReference type="SAM" id="MobiDB-lite"/>
    </source>
</evidence>
<evidence type="ECO:0000313" key="8">
    <source>
        <dbReference type="EMBL" id="WPD19041.1"/>
    </source>
</evidence>
<comment type="function">
    <text evidence="6">One of the primary rRNA binding proteins, this protein initially binds near the 5'-end of the 23S rRNA. It is important during the early stages of 50S assembly. It makes multiple contacts with different domains of the 23S rRNA in the assembled 50S subunit and ribosome.</text>
</comment>
<feature type="region of interest" description="Disordered" evidence="7">
    <location>
        <begin position="49"/>
        <end position="77"/>
    </location>
</feature>
<evidence type="ECO:0000256" key="2">
    <source>
        <dbReference type="ARBA" id="ARBA00011838"/>
    </source>
</evidence>
<keyword evidence="9" id="KW-1185">Reference proteome</keyword>
<comment type="similarity">
    <text evidence="1 6">Belongs to the universal ribosomal protein uL4 family.</text>
</comment>
<dbReference type="InterPro" id="IPR002136">
    <property type="entry name" value="Ribosomal_uL4"/>
</dbReference>
<protein>
    <recommendedName>
        <fullName evidence="5 6">Large ribosomal subunit protein uL4</fullName>
    </recommendedName>
</protein>
<gene>
    <name evidence="6 8" type="primary">rplD</name>
    <name evidence="8" type="ORF">Q5761_11935</name>
</gene>
<evidence type="ECO:0000313" key="9">
    <source>
        <dbReference type="Proteomes" id="UP001304683"/>
    </source>
</evidence>
<dbReference type="Gene3D" id="3.40.1370.10">
    <property type="match status" value="1"/>
</dbReference>
<dbReference type="HAMAP" id="MF_01328_B">
    <property type="entry name" value="Ribosomal_uL4_B"/>
    <property type="match status" value="1"/>
</dbReference>
<accession>A0ABZ0QNP2</accession>
<keyword evidence="6" id="KW-0694">RNA-binding</keyword>
<dbReference type="PANTHER" id="PTHR10746">
    <property type="entry name" value="50S RIBOSOMAL PROTEIN L4"/>
    <property type="match status" value="1"/>
</dbReference>
<dbReference type="SUPFAM" id="SSF52166">
    <property type="entry name" value="Ribosomal protein L4"/>
    <property type="match status" value="1"/>
</dbReference>
<dbReference type="Proteomes" id="UP001304683">
    <property type="component" value="Chromosome"/>
</dbReference>
<name>A0ABZ0QNP2_9FIRM</name>
<comment type="subunit">
    <text evidence="2 6">Part of the 50S ribosomal subunit.</text>
</comment>
<keyword evidence="4 6" id="KW-0687">Ribonucleoprotein</keyword>
<evidence type="ECO:0000256" key="1">
    <source>
        <dbReference type="ARBA" id="ARBA00010528"/>
    </source>
</evidence>
<dbReference type="RefSeq" id="WP_135224541.1">
    <property type="nucleotide sequence ID" value="NZ_CP132508.1"/>
</dbReference>
<dbReference type="GO" id="GO:0005840">
    <property type="term" value="C:ribosome"/>
    <property type="evidence" value="ECO:0007669"/>
    <property type="project" value="UniProtKB-KW"/>
</dbReference>
<comment type="function">
    <text evidence="6">Forms part of the polypeptide exit tunnel.</text>
</comment>
<dbReference type="InterPro" id="IPR013005">
    <property type="entry name" value="Ribosomal_uL4-like"/>
</dbReference>
<dbReference type="Pfam" id="PF00573">
    <property type="entry name" value="Ribosomal_L4"/>
    <property type="match status" value="1"/>
</dbReference>
<dbReference type="EMBL" id="CP132508">
    <property type="protein sequence ID" value="WPD19041.1"/>
    <property type="molecule type" value="Genomic_DNA"/>
</dbReference>
<evidence type="ECO:0000256" key="6">
    <source>
        <dbReference type="HAMAP-Rule" id="MF_01328"/>
    </source>
</evidence>
<evidence type="ECO:0000256" key="5">
    <source>
        <dbReference type="ARBA" id="ARBA00035244"/>
    </source>
</evidence>
<dbReference type="InterPro" id="IPR023574">
    <property type="entry name" value="Ribosomal_uL4_dom_sf"/>
</dbReference>
<sequence length="212" mass="23505">MPRVAVYNTQGERVGEIELSETVFGAPIREALMHQAVVRYLANQRRGTAATKTRGMVSGGGRKPWRQKGTGRARQGSIRAPHWRKGGVVFGPQPRDYSQAMPKKARRAALRSALSAKVADGELIVLEGLKDLGLERPRTREMAALIRRLDLEGKRPLFVLAEPDKTLYLSARNLPGVDTETVDRLNVYKVLRHGHVVLAREAVDRVEEVLGA</sequence>
<organism evidence="8 9">
    <name type="scientific">Thermaerobacter composti</name>
    <dbReference type="NCBI Taxonomy" id="554949"/>
    <lineage>
        <taxon>Bacteria</taxon>
        <taxon>Bacillati</taxon>
        <taxon>Bacillota</taxon>
        <taxon>Clostridia</taxon>
        <taxon>Eubacteriales</taxon>
        <taxon>Clostridiales Family XVII. Incertae Sedis</taxon>
        <taxon>Thermaerobacter</taxon>
    </lineage>
</organism>
<evidence type="ECO:0000256" key="4">
    <source>
        <dbReference type="ARBA" id="ARBA00023274"/>
    </source>
</evidence>
<keyword evidence="3 6" id="KW-0689">Ribosomal protein</keyword>
<dbReference type="NCBIfam" id="TIGR03953">
    <property type="entry name" value="rplD_bact"/>
    <property type="match status" value="1"/>
</dbReference>